<evidence type="ECO:0000313" key="1">
    <source>
        <dbReference type="EMBL" id="GBN20321.1"/>
    </source>
</evidence>
<dbReference type="AlphaFoldDB" id="A0A4Y2LZX0"/>
<dbReference type="EMBL" id="BGPR01006598">
    <property type="protein sequence ID" value="GBN20321.1"/>
    <property type="molecule type" value="Genomic_DNA"/>
</dbReference>
<comment type="caution">
    <text evidence="1">The sequence shown here is derived from an EMBL/GenBank/DDBJ whole genome shotgun (WGS) entry which is preliminary data.</text>
</comment>
<keyword evidence="2" id="KW-1185">Reference proteome</keyword>
<organism evidence="1 2">
    <name type="scientific">Araneus ventricosus</name>
    <name type="common">Orbweaver spider</name>
    <name type="synonym">Epeira ventricosa</name>
    <dbReference type="NCBI Taxonomy" id="182803"/>
    <lineage>
        <taxon>Eukaryota</taxon>
        <taxon>Metazoa</taxon>
        <taxon>Ecdysozoa</taxon>
        <taxon>Arthropoda</taxon>
        <taxon>Chelicerata</taxon>
        <taxon>Arachnida</taxon>
        <taxon>Araneae</taxon>
        <taxon>Araneomorphae</taxon>
        <taxon>Entelegynae</taxon>
        <taxon>Araneoidea</taxon>
        <taxon>Araneidae</taxon>
        <taxon>Araneus</taxon>
    </lineage>
</organism>
<proteinExistence type="predicted"/>
<accession>A0A4Y2LZX0</accession>
<reference evidence="1 2" key="1">
    <citation type="journal article" date="2019" name="Sci. Rep.">
        <title>Orb-weaving spider Araneus ventricosus genome elucidates the spidroin gene catalogue.</title>
        <authorList>
            <person name="Kono N."/>
            <person name="Nakamura H."/>
            <person name="Ohtoshi R."/>
            <person name="Moran D.A.P."/>
            <person name="Shinohara A."/>
            <person name="Yoshida Y."/>
            <person name="Fujiwara M."/>
            <person name="Mori M."/>
            <person name="Tomita M."/>
            <person name="Arakawa K."/>
        </authorList>
    </citation>
    <scope>NUCLEOTIDE SEQUENCE [LARGE SCALE GENOMIC DNA]</scope>
</reference>
<evidence type="ECO:0000313" key="2">
    <source>
        <dbReference type="Proteomes" id="UP000499080"/>
    </source>
</evidence>
<sequence length="100" mass="11723">MLRLHVQMLSRIPETLLDSVINEIRWNNNYINAASHVTFCSHNQLSRDTGTRTKRESENRFDPVSLLSLEAGEADSSVRHFLFLRQNTIENRHVWVKLTF</sequence>
<name>A0A4Y2LZX0_ARAVE</name>
<protein>
    <submittedName>
        <fullName evidence="1">Uncharacterized protein</fullName>
    </submittedName>
</protein>
<dbReference type="Proteomes" id="UP000499080">
    <property type="component" value="Unassembled WGS sequence"/>
</dbReference>
<gene>
    <name evidence="1" type="ORF">AVEN_138171_1</name>
</gene>